<dbReference type="Pfam" id="PF18962">
    <property type="entry name" value="Por_Secre_tail"/>
    <property type="match status" value="1"/>
</dbReference>
<accession>A0A418QKG9</accession>
<organism evidence="2 3">
    <name type="scientific">Hymenobacter rubripertinctus</name>
    <dbReference type="NCBI Taxonomy" id="2029981"/>
    <lineage>
        <taxon>Bacteria</taxon>
        <taxon>Pseudomonadati</taxon>
        <taxon>Bacteroidota</taxon>
        <taxon>Cytophagia</taxon>
        <taxon>Cytophagales</taxon>
        <taxon>Hymenobacteraceae</taxon>
        <taxon>Hymenobacter</taxon>
    </lineage>
</organism>
<keyword evidence="3" id="KW-1185">Reference proteome</keyword>
<reference evidence="2 3" key="1">
    <citation type="submission" date="2018-09" db="EMBL/GenBank/DDBJ databases">
        <authorList>
            <person name="Zeman M."/>
            <person name="Pardy F."/>
        </authorList>
    </citation>
    <scope>NUCLEOTIDE SEQUENCE [LARGE SCALE GENOMIC DNA]</scope>
    <source>
        <strain evidence="2 3">CCM 8852</strain>
    </source>
</reference>
<dbReference type="InterPro" id="IPR026444">
    <property type="entry name" value="Secre_tail"/>
</dbReference>
<dbReference type="InterPro" id="IPR031325">
    <property type="entry name" value="RHS_repeat"/>
</dbReference>
<evidence type="ECO:0000313" key="2">
    <source>
        <dbReference type="EMBL" id="RIY05631.1"/>
    </source>
</evidence>
<dbReference type="Gene3D" id="2.40.128.720">
    <property type="match status" value="1"/>
</dbReference>
<dbReference type="Pfam" id="PF05593">
    <property type="entry name" value="RHS_repeat"/>
    <property type="match status" value="1"/>
</dbReference>
<feature type="domain" description="Secretion system C-terminal sorting" evidence="1">
    <location>
        <begin position="361"/>
        <end position="429"/>
    </location>
</feature>
<dbReference type="EMBL" id="QYCN01000051">
    <property type="protein sequence ID" value="RIY05631.1"/>
    <property type="molecule type" value="Genomic_DNA"/>
</dbReference>
<evidence type="ECO:0000259" key="1">
    <source>
        <dbReference type="Pfam" id="PF18962"/>
    </source>
</evidence>
<protein>
    <recommendedName>
        <fullName evidence="1">Secretion system C-terminal sorting domain-containing protein</fullName>
    </recommendedName>
</protein>
<sequence length="438" mass="49710">MLLLRGWLLCGLLLLAGPLLAQRLPRALMPPGSRSGVDGPLRRPGAAFLPRQAVRYGWNATSATWINPIREQRTYDAAGQLTRLISSDSVTATPLERQLYTYDAQGNLLETLVQTGNGQPWLNAFRYLRRFDAQSQLTEYHSQAWTGTDWQTTDGFRYLNAYVGAVLTEQIVQVFAADTFSNDTRFEYTLSNEQWAAALTQRWTGTGWENEERVVDLRWHDWPTRRPAGFRVQAWLNPGQWIDFQRYALTYAAGGSVVEVVEEAVGGGWQNFRRYTEPVDAQGNDLGYRQEDWLTGAWVLTNELRAQLRYDSQIRLIRRTEQLYFPLLAQFVNRERSNYSDFQAVITGSRPRLPAPVLLCYPNPATAQLHLELHSLSPQEAVTIEIRNLIGQVVLTSLGRLHHGTLRATLAVAALAPGQYWLLVHTRSGPAVSRFQHQ</sequence>
<dbReference type="AlphaFoldDB" id="A0A418QKG9"/>
<dbReference type="RefSeq" id="WP_119657616.1">
    <property type="nucleotide sequence ID" value="NZ_JBHUOI010000039.1"/>
</dbReference>
<reference evidence="2 3" key="2">
    <citation type="submission" date="2019-01" db="EMBL/GenBank/DDBJ databases">
        <title>Hymenobacter humicola sp. nov., isolated from soils in Antarctica.</title>
        <authorList>
            <person name="Sedlacek I."/>
            <person name="Holochova P."/>
            <person name="Kralova S."/>
            <person name="Pantucek R."/>
            <person name="Stankova E."/>
            <person name="Vrbovska V."/>
            <person name="Kristofova L."/>
            <person name="Svec P."/>
            <person name="Busse H.-J."/>
        </authorList>
    </citation>
    <scope>NUCLEOTIDE SEQUENCE [LARGE SCALE GENOMIC DNA]</scope>
    <source>
        <strain evidence="2 3">CCM 8852</strain>
    </source>
</reference>
<evidence type="ECO:0000313" key="3">
    <source>
        <dbReference type="Proteomes" id="UP000284250"/>
    </source>
</evidence>
<comment type="caution">
    <text evidence="2">The sequence shown here is derived from an EMBL/GenBank/DDBJ whole genome shotgun (WGS) entry which is preliminary data.</text>
</comment>
<dbReference type="OrthoDB" id="863842at2"/>
<dbReference type="Proteomes" id="UP000284250">
    <property type="component" value="Unassembled WGS sequence"/>
</dbReference>
<proteinExistence type="predicted"/>
<gene>
    <name evidence="2" type="ORF">D0T11_20150</name>
</gene>
<name>A0A418QKG9_9BACT</name>